<keyword evidence="3" id="KW-1185">Reference proteome</keyword>
<dbReference type="Proteomes" id="UP000023152">
    <property type="component" value="Unassembled WGS sequence"/>
</dbReference>
<feature type="non-terminal residue" evidence="2">
    <location>
        <position position="1"/>
    </location>
</feature>
<accession>X6LV98</accession>
<dbReference type="EMBL" id="ASPP01028305">
    <property type="protein sequence ID" value="ETO05291.1"/>
    <property type="molecule type" value="Genomic_DNA"/>
</dbReference>
<reference evidence="2 3" key="1">
    <citation type="journal article" date="2013" name="Curr. Biol.">
        <title>The Genome of the Foraminiferan Reticulomyxa filosa.</title>
        <authorList>
            <person name="Glockner G."/>
            <person name="Hulsmann N."/>
            <person name="Schleicher M."/>
            <person name="Noegel A.A."/>
            <person name="Eichinger L."/>
            <person name="Gallinger C."/>
            <person name="Pawlowski J."/>
            <person name="Sierra R."/>
            <person name="Euteneuer U."/>
            <person name="Pillet L."/>
            <person name="Moustafa A."/>
            <person name="Platzer M."/>
            <person name="Groth M."/>
            <person name="Szafranski K."/>
            <person name="Schliwa M."/>
        </authorList>
    </citation>
    <scope>NUCLEOTIDE SEQUENCE [LARGE SCALE GENOMIC DNA]</scope>
</reference>
<proteinExistence type="predicted"/>
<comment type="caution">
    <text evidence="2">The sequence shown here is derived from an EMBL/GenBank/DDBJ whole genome shotgun (WGS) entry which is preliminary data.</text>
</comment>
<keyword evidence="1" id="KW-0472">Membrane</keyword>
<protein>
    <submittedName>
        <fullName evidence="2">Uncharacterized protein</fullName>
    </submittedName>
</protein>
<keyword evidence="1" id="KW-1133">Transmembrane helix</keyword>
<evidence type="ECO:0000313" key="3">
    <source>
        <dbReference type="Proteomes" id="UP000023152"/>
    </source>
</evidence>
<organism evidence="2 3">
    <name type="scientific">Reticulomyxa filosa</name>
    <dbReference type="NCBI Taxonomy" id="46433"/>
    <lineage>
        <taxon>Eukaryota</taxon>
        <taxon>Sar</taxon>
        <taxon>Rhizaria</taxon>
        <taxon>Retaria</taxon>
        <taxon>Foraminifera</taxon>
        <taxon>Monothalamids</taxon>
        <taxon>Reticulomyxidae</taxon>
        <taxon>Reticulomyxa</taxon>
    </lineage>
</organism>
<name>X6LV98_RETFI</name>
<evidence type="ECO:0000256" key="1">
    <source>
        <dbReference type="SAM" id="Phobius"/>
    </source>
</evidence>
<evidence type="ECO:0000313" key="2">
    <source>
        <dbReference type="EMBL" id="ETO05291.1"/>
    </source>
</evidence>
<keyword evidence="1" id="KW-0812">Transmembrane</keyword>
<gene>
    <name evidence="2" type="ORF">RFI_32105</name>
</gene>
<dbReference type="AlphaFoldDB" id="X6LV98"/>
<feature type="transmembrane region" description="Helical" evidence="1">
    <location>
        <begin position="93"/>
        <end position="112"/>
    </location>
</feature>
<sequence>RALFFCEDQTKRVFFVMKNIIAKIFFFPQKKKSSKTFFVQKKILKKFFIRNNDKIFVLLSDKKGIHCLFFFKALTRIPKIFINKSQKTLFDDYCLFFLEWQLSYFALMWFFGNVVAT</sequence>